<evidence type="ECO:0000259" key="5">
    <source>
        <dbReference type="Pfam" id="PF02350"/>
    </source>
</evidence>
<sequence>MLIIKQTNLKMIAIIYGTRPEFLKVFPIILEAEKRELQYITINTGQHTTMLTEMEQLFDFSPDYNLKAQSKEFSNSNLLAKLIDTISGVINSHNIKKIIAQGDTFTVLASAMVAFLEKKDFFHVEAGLRTNDIRFPFPEEFNRRVVSLASTLNFAPTQLAVQNLLKENIEQNKIITTGNTIIDMLTYVLKKENITLQKENDVFITAHRRENISDNMFSICSAIKELAEENPTINFHWSLHPNPKTREFIFKTFSTVPDNIQFIEPLNYIEAVKLMARSLLIISDSGGIQEEAPTLQKKVIILREETERPEVLDCGCGVLVGANKQKIKDEFYKEIKSDLHKFVNPFGNGKSSEIILDNLS</sequence>
<dbReference type="STRING" id="865938.Weevi_0613"/>
<evidence type="ECO:0000313" key="6">
    <source>
        <dbReference type="EMBL" id="ADX67332.1"/>
    </source>
</evidence>
<dbReference type="PANTHER" id="PTHR43174">
    <property type="entry name" value="UDP-N-ACETYLGLUCOSAMINE 2-EPIMERASE"/>
    <property type="match status" value="1"/>
</dbReference>
<organism evidence="6 7">
    <name type="scientific">Weeksella virosa (strain ATCC 43766 / DSM 16922 / JCM 21250 / CCUG 30538 / CDC 9751 / IAM 14551 / NBRC 16016 / NCTC 11634 / CL345/78)</name>
    <dbReference type="NCBI Taxonomy" id="865938"/>
    <lineage>
        <taxon>Bacteria</taxon>
        <taxon>Pseudomonadati</taxon>
        <taxon>Bacteroidota</taxon>
        <taxon>Flavobacteriia</taxon>
        <taxon>Flavobacteriales</taxon>
        <taxon>Weeksellaceae</taxon>
        <taxon>Weeksella</taxon>
    </lineage>
</organism>
<dbReference type="NCBIfam" id="TIGR00236">
    <property type="entry name" value="wecB"/>
    <property type="match status" value="1"/>
</dbReference>
<evidence type="ECO:0000256" key="3">
    <source>
        <dbReference type="ARBA" id="ARBA00038858"/>
    </source>
</evidence>
<name>F0NZS3_WEEVC</name>
<comment type="similarity">
    <text evidence="2 4">Belongs to the UDP-N-acetylglucosamine 2-epimerase family.</text>
</comment>
<dbReference type="Proteomes" id="UP000008641">
    <property type="component" value="Chromosome"/>
</dbReference>
<dbReference type="PANTHER" id="PTHR43174:SF2">
    <property type="entry name" value="UDP-N-ACETYLGLUCOSAMINE 2-EPIMERASE"/>
    <property type="match status" value="1"/>
</dbReference>
<dbReference type="eggNOG" id="COG0381">
    <property type="taxonomic scope" value="Bacteria"/>
</dbReference>
<dbReference type="KEGG" id="wvi:Weevi_0613"/>
<accession>F0NZS3</accession>
<evidence type="ECO:0000256" key="2">
    <source>
        <dbReference type="ARBA" id="ARBA00038209"/>
    </source>
</evidence>
<dbReference type="CDD" id="cd03786">
    <property type="entry name" value="GTB_UDP-GlcNAc_2-Epimerase"/>
    <property type="match status" value="1"/>
</dbReference>
<dbReference type="SUPFAM" id="SSF53756">
    <property type="entry name" value="UDP-Glycosyltransferase/glycogen phosphorylase"/>
    <property type="match status" value="1"/>
</dbReference>
<reference evidence="6 7" key="1">
    <citation type="journal article" date="2011" name="Stand. Genomic Sci.">
        <title>Complete genome sequence of Weeksella virosa type strain (9751).</title>
        <authorList>
            <person name="Lang E."/>
            <person name="Teshima H."/>
            <person name="Lucas S."/>
            <person name="Lapidus A."/>
            <person name="Hammon N."/>
            <person name="Deshpande S."/>
            <person name="Nolan M."/>
            <person name="Cheng J.F."/>
            <person name="Pitluck S."/>
            <person name="Liolios K."/>
            <person name="Pagani I."/>
            <person name="Mikhailova N."/>
            <person name="Ivanova N."/>
            <person name="Mavromatis K."/>
            <person name="Pati A."/>
            <person name="Tapia R."/>
            <person name="Han C."/>
            <person name="Goodwin L."/>
            <person name="Chen A."/>
            <person name="Palaniappan K."/>
            <person name="Land M."/>
            <person name="Hauser L."/>
            <person name="Chang Y.J."/>
            <person name="Jeffries C.D."/>
            <person name="Brambilla E.M."/>
            <person name="Kopitz M."/>
            <person name="Rohde M."/>
            <person name="Goker M."/>
            <person name="Tindall B.J."/>
            <person name="Detter J.C."/>
            <person name="Woyke T."/>
            <person name="Bristow J."/>
            <person name="Eisen J.A."/>
            <person name="Markowitz V."/>
            <person name="Hugenholtz P."/>
            <person name="Klenk H.P."/>
            <person name="Kyrpides N.C."/>
        </authorList>
    </citation>
    <scope>NUCLEOTIDE SEQUENCE [LARGE SCALE GENOMIC DNA]</scope>
    <source>
        <strain evidence="7">ATCC 43766 / DSM 16922 / JCM 21250 / NBRC 16016 / NCTC 11634 / CL345/78</strain>
    </source>
</reference>
<dbReference type="InterPro" id="IPR003331">
    <property type="entry name" value="UDP_GlcNAc_Epimerase_2_dom"/>
</dbReference>
<protein>
    <recommendedName>
        <fullName evidence="3">UDP-N-acetylglucosamine 2-epimerase (non-hydrolyzing)</fullName>
        <ecNumber evidence="3">5.1.3.14</ecNumber>
    </recommendedName>
</protein>
<keyword evidence="7" id="KW-1185">Reference proteome</keyword>
<dbReference type="InterPro" id="IPR029767">
    <property type="entry name" value="WecB-like"/>
</dbReference>
<dbReference type="EC" id="5.1.3.14" evidence="3"/>
<evidence type="ECO:0000313" key="7">
    <source>
        <dbReference type="Proteomes" id="UP000008641"/>
    </source>
</evidence>
<dbReference type="GO" id="GO:0008761">
    <property type="term" value="F:UDP-N-acetylglucosamine 2-epimerase activity"/>
    <property type="evidence" value="ECO:0007669"/>
    <property type="project" value="UniProtKB-EC"/>
</dbReference>
<keyword evidence="1 4" id="KW-0413">Isomerase</keyword>
<gene>
    <name evidence="6" type="ordered locus">Weevi_0613</name>
</gene>
<evidence type="ECO:0000256" key="4">
    <source>
        <dbReference type="RuleBase" id="RU003513"/>
    </source>
</evidence>
<feature type="domain" description="UDP-N-acetylglucosamine 2-epimerase" evidence="5">
    <location>
        <begin position="33"/>
        <end position="359"/>
    </location>
</feature>
<reference evidence="7" key="2">
    <citation type="journal article" date="2011" name="Stand. Genomic Sci.">
        <title>Complete genome sequence of Weeksella virosa type strain (9751T).</title>
        <authorList>
            <person name="Lang E."/>
            <person name="Teshima H."/>
            <person name="Lucas S."/>
            <person name="Lapidus A."/>
            <person name="Hammon N."/>
            <person name="Deshpande S."/>
            <person name="Nolan M."/>
            <person name="Cheng J."/>
            <person name="Pitluck S."/>
            <person name="Liolios K."/>
            <person name="Pagani I."/>
            <person name="Mikhailova N."/>
            <person name="Ivanova N."/>
            <person name="Mavromatis K."/>
            <person name="Pati A."/>
            <person name="Tapia R."/>
            <person name="Han C."/>
            <person name="Goodwin L."/>
            <person name="Chen A."/>
            <person name="Palaniappan K."/>
            <person name="Land M."/>
            <person name="Hauser L."/>
            <person name="Chang Y."/>
            <person name="Jeffries C."/>
            <person name="Brambilla E."/>
            <person name="Kopitz M."/>
            <person name="Rohde M."/>
            <person name="Goker M."/>
            <person name="Tindall B."/>
            <person name="Detter J."/>
            <person name="Woyke T."/>
            <person name="Bristow J."/>
            <person name="Eisen J."/>
            <person name="Markowitz V."/>
            <person name="Hugenholtz P."/>
            <person name="Klenk H."/>
            <person name="Kyrpides N."/>
        </authorList>
    </citation>
    <scope>NUCLEOTIDE SEQUENCE [LARGE SCALE GENOMIC DNA]</scope>
    <source>
        <strain evidence="7">ATCC 43766 / DSM 16922 / JCM 21250 / NBRC 16016 / NCTC 11634 / CL345/78</strain>
    </source>
</reference>
<dbReference type="HOGENOM" id="CLU_041674_1_0_10"/>
<evidence type="ECO:0000256" key="1">
    <source>
        <dbReference type="ARBA" id="ARBA00023235"/>
    </source>
</evidence>
<dbReference type="EMBL" id="CP002455">
    <property type="protein sequence ID" value="ADX67332.1"/>
    <property type="molecule type" value="Genomic_DNA"/>
</dbReference>
<proteinExistence type="inferred from homology"/>
<dbReference type="Pfam" id="PF02350">
    <property type="entry name" value="Epimerase_2"/>
    <property type="match status" value="1"/>
</dbReference>
<dbReference type="AlphaFoldDB" id="F0NZS3"/>
<dbReference type="Gene3D" id="3.40.50.2000">
    <property type="entry name" value="Glycogen Phosphorylase B"/>
    <property type="match status" value="2"/>
</dbReference>